<name>A0ABS1FT24_9FLAO</name>
<accession>A0ABS1FT24</accession>
<proteinExistence type="predicted"/>
<organism evidence="1 2">
    <name type="scientific">Chryseobacterium paridis</name>
    <dbReference type="NCBI Taxonomy" id="2800328"/>
    <lineage>
        <taxon>Bacteria</taxon>
        <taxon>Pseudomonadati</taxon>
        <taxon>Bacteroidota</taxon>
        <taxon>Flavobacteriia</taxon>
        <taxon>Flavobacteriales</taxon>
        <taxon>Weeksellaceae</taxon>
        <taxon>Chryseobacterium group</taxon>
        <taxon>Chryseobacterium</taxon>
    </lineage>
</organism>
<protein>
    <recommendedName>
        <fullName evidence="3">Phage protein</fullName>
    </recommendedName>
</protein>
<evidence type="ECO:0000313" key="2">
    <source>
        <dbReference type="Proteomes" id="UP000628669"/>
    </source>
</evidence>
<comment type="caution">
    <text evidence="1">The sequence shown here is derived from an EMBL/GenBank/DDBJ whole genome shotgun (WGS) entry which is preliminary data.</text>
</comment>
<sequence length="166" mass="19732">MDYNFYRNNFQSVISKISKKQLDDLGLIISIDEVMESIALKIYKPEWSSNPQSPLDATGRIFFSIWVNDKGIQEGKLYYNIHAFKLRTFKGYKIASRNFAERFRERFITEMDNWPNVSIQYGPLTLMEGWSELKIDHIEKETAKWVQQFLDISFIIDETLEHYKVQ</sequence>
<dbReference type="RefSeq" id="WP_200244680.1">
    <property type="nucleotide sequence ID" value="NZ_JAENHK010000007.1"/>
</dbReference>
<evidence type="ECO:0008006" key="3">
    <source>
        <dbReference type="Google" id="ProtNLM"/>
    </source>
</evidence>
<evidence type="ECO:0000313" key="1">
    <source>
        <dbReference type="EMBL" id="MBK1895583.1"/>
    </source>
</evidence>
<dbReference type="EMBL" id="JAENHK010000007">
    <property type="protein sequence ID" value="MBK1895583.1"/>
    <property type="molecule type" value="Genomic_DNA"/>
</dbReference>
<gene>
    <name evidence="1" type="ORF">JHL15_07485</name>
</gene>
<keyword evidence="2" id="KW-1185">Reference proteome</keyword>
<reference evidence="2" key="1">
    <citation type="submission" date="2021-01" db="EMBL/GenBank/DDBJ databases">
        <title>Genome public.</title>
        <authorList>
            <person name="Liu C."/>
            <person name="Sun Q."/>
        </authorList>
    </citation>
    <scope>NUCLEOTIDE SEQUENCE [LARGE SCALE GENOMIC DNA]</scope>
    <source>
        <strain evidence="2">YIM B02567</strain>
    </source>
</reference>
<dbReference type="Proteomes" id="UP000628669">
    <property type="component" value="Unassembled WGS sequence"/>
</dbReference>